<dbReference type="InterPro" id="IPR000523">
    <property type="entry name" value="Mg_chelatse_chII-like_cat_dom"/>
</dbReference>
<evidence type="ECO:0000256" key="1">
    <source>
        <dbReference type="ARBA" id="ARBA00006354"/>
    </source>
</evidence>
<comment type="similarity">
    <text evidence="1">Belongs to the Mg-chelatase subunits D/I family. ComM subfamily.</text>
</comment>
<dbReference type="InterPro" id="IPR003593">
    <property type="entry name" value="AAA+_ATPase"/>
</dbReference>
<organism evidence="4 5">
    <name type="scientific">[Ruminococcus] lactaris ATCC 29176</name>
    <dbReference type="NCBI Taxonomy" id="471875"/>
    <lineage>
        <taxon>Bacteria</taxon>
        <taxon>Bacillati</taxon>
        <taxon>Bacillota</taxon>
        <taxon>Clostridia</taxon>
        <taxon>Lachnospirales</taxon>
        <taxon>Lachnospiraceae</taxon>
        <taxon>Mediterraneibacter</taxon>
    </lineage>
</organism>
<dbReference type="RefSeq" id="WP_005612812.1">
    <property type="nucleotide sequence ID" value="NZ_CP102292.1"/>
</dbReference>
<accession>B5CSK5</accession>
<dbReference type="PANTHER" id="PTHR32039">
    <property type="entry name" value="MAGNESIUM-CHELATASE SUBUNIT CHLI"/>
    <property type="match status" value="1"/>
</dbReference>
<dbReference type="EMBL" id="ABOU02000050">
    <property type="protein sequence ID" value="EDY31819.1"/>
    <property type="molecule type" value="Genomic_DNA"/>
</dbReference>
<dbReference type="GO" id="GO:0005524">
    <property type="term" value="F:ATP binding"/>
    <property type="evidence" value="ECO:0007669"/>
    <property type="project" value="InterPro"/>
</dbReference>
<dbReference type="SUPFAM" id="SSF54211">
    <property type="entry name" value="Ribosomal protein S5 domain 2-like"/>
    <property type="match status" value="1"/>
</dbReference>
<dbReference type="InterPro" id="IPR025158">
    <property type="entry name" value="Mg_chelat-rel_C"/>
</dbReference>
<protein>
    <submittedName>
        <fullName evidence="4">Mg chelatase-like protein</fullName>
    </submittedName>
</protein>
<dbReference type="InterPro" id="IPR014721">
    <property type="entry name" value="Ribsml_uS5_D2-typ_fold_subgr"/>
</dbReference>
<dbReference type="InterPro" id="IPR045006">
    <property type="entry name" value="CHLI-like"/>
</dbReference>
<feature type="compositionally biased region" description="Polar residues" evidence="2">
    <location>
        <begin position="172"/>
        <end position="183"/>
    </location>
</feature>
<evidence type="ECO:0000256" key="2">
    <source>
        <dbReference type="SAM" id="MobiDB-lite"/>
    </source>
</evidence>
<keyword evidence="5" id="KW-1185">Reference proteome</keyword>
<dbReference type="AlphaFoldDB" id="B5CSK5"/>
<dbReference type="SMART" id="SM00382">
    <property type="entry name" value="AAA"/>
    <property type="match status" value="1"/>
</dbReference>
<feature type="domain" description="AAA+ ATPase" evidence="3">
    <location>
        <begin position="214"/>
        <end position="396"/>
    </location>
</feature>
<evidence type="ECO:0000313" key="4">
    <source>
        <dbReference type="EMBL" id="EDY31819.1"/>
    </source>
</evidence>
<dbReference type="Pfam" id="PF13541">
    <property type="entry name" value="ChlI"/>
    <property type="match status" value="1"/>
</dbReference>
<dbReference type="InterPro" id="IPR004482">
    <property type="entry name" value="Mg_chelat-rel"/>
</dbReference>
<dbReference type="eggNOG" id="COG0606">
    <property type="taxonomic scope" value="Bacteria"/>
</dbReference>
<gene>
    <name evidence="4" type="ORF">RUMLAC_02465</name>
</gene>
<dbReference type="Pfam" id="PF01078">
    <property type="entry name" value="Mg_chelatase"/>
    <property type="match status" value="1"/>
</dbReference>
<dbReference type="GeneID" id="77334612"/>
<dbReference type="PANTHER" id="PTHR32039:SF7">
    <property type="entry name" value="COMPETENCE PROTEIN COMM"/>
    <property type="match status" value="1"/>
</dbReference>
<dbReference type="Pfam" id="PF13335">
    <property type="entry name" value="Mg_chelatase_C"/>
    <property type="match status" value="1"/>
</dbReference>
<dbReference type="InterPro" id="IPR020568">
    <property type="entry name" value="Ribosomal_Su5_D2-typ_SF"/>
</dbReference>
<reference evidence="4 5" key="2">
    <citation type="submission" date="2008-08" db="EMBL/GenBank/DDBJ databases">
        <authorList>
            <person name="Fulton L."/>
            <person name="Clifton S."/>
            <person name="Fulton B."/>
            <person name="Xu J."/>
            <person name="Minx P."/>
            <person name="Pepin K.H."/>
            <person name="Johnson M."/>
            <person name="Bhonagiri V."/>
            <person name="Nash W.E."/>
            <person name="Mardis E.R."/>
            <person name="Wilson R.K."/>
        </authorList>
    </citation>
    <scope>NUCLEOTIDE SEQUENCE [LARGE SCALE GENOMIC DNA]</scope>
    <source>
        <strain evidence="4 5">ATCC 29176</strain>
    </source>
</reference>
<dbReference type="Gene3D" id="3.30.230.10">
    <property type="match status" value="1"/>
</dbReference>
<dbReference type="InterPro" id="IPR027417">
    <property type="entry name" value="P-loop_NTPase"/>
</dbReference>
<dbReference type="Gene3D" id="3.40.50.300">
    <property type="entry name" value="P-loop containing nucleotide triphosphate hydrolases"/>
    <property type="match status" value="1"/>
</dbReference>
<feature type="region of interest" description="Disordered" evidence="2">
    <location>
        <begin position="172"/>
        <end position="194"/>
    </location>
</feature>
<evidence type="ECO:0000259" key="3">
    <source>
        <dbReference type="SMART" id="SM00382"/>
    </source>
</evidence>
<dbReference type="HOGENOM" id="CLU_026145_1_0_9"/>
<dbReference type="Proteomes" id="UP000003254">
    <property type="component" value="Unassembled WGS sequence"/>
</dbReference>
<comment type="caution">
    <text evidence="4">The sequence shown here is derived from an EMBL/GenBank/DDBJ whole genome shotgun (WGS) entry which is preliminary data.</text>
</comment>
<dbReference type="SUPFAM" id="SSF52540">
    <property type="entry name" value="P-loop containing nucleoside triphosphate hydrolases"/>
    <property type="match status" value="1"/>
</dbReference>
<name>B5CSK5_9FIRM</name>
<evidence type="ECO:0000313" key="5">
    <source>
        <dbReference type="Proteomes" id="UP000003254"/>
    </source>
</evidence>
<dbReference type="NCBIfam" id="TIGR00368">
    <property type="entry name" value="YifB family Mg chelatase-like AAA ATPase"/>
    <property type="match status" value="1"/>
</dbReference>
<sequence>MSFSTVVSAATEGLAVEFVHVEADVSNGLPVFHMVGYLASEVKEAGERVRTAIKNSGFDFPAKRTVINLSPATMRKRGASFDLPIAVAVLTALGELSGSRIQNTLIIGEMGLDGSVRKVPGILPIVAEAKEREVRRCIVPEENKAEAALVSEMQVIGVKDLKETIEFLKSGSKPQKVQQTGSVQERETEESFPDFGDLCGQKNVRRAAEIAVAGGHNLLLIGPPGSGKTMTAGCIAGILPPMSTEESMEVTKIYSVMGMVNEKQPLIRKRPFRNVHHTATRAALIGGGMIPRPGEISLAHQGVLFLDELPEFKKGVLEVLRQPLEQHCIRITRNYGTYTFPADFMLVAAMNPCPCGCYPNLERCTCTPAQIQAYLGKISQPFLDRIDLCVEAGRVDYENLTEQKKGEASAEIRMRVCRVRNLQKERYEGKKIRRNTQLEGELLKKYCALGTKEEAMMRQAFERFSLTARSYHRILRVARTIADLDGREKISEEHLSEALGYRMVDKKYWGR</sequence>
<reference evidence="4 5" key="1">
    <citation type="submission" date="2008-08" db="EMBL/GenBank/DDBJ databases">
        <title>Draft genome sequence of Ruminococcus lactaris ATCC 29176.</title>
        <authorList>
            <person name="Sudarsanam P."/>
            <person name="Ley R."/>
            <person name="Guruge J."/>
            <person name="Turnbaugh P.J."/>
            <person name="Mahowald M."/>
            <person name="Liep D."/>
            <person name="Gordon J."/>
        </authorList>
    </citation>
    <scope>NUCLEOTIDE SEQUENCE [LARGE SCALE GENOMIC DNA]</scope>
    <source>
        <strain evidence="4 5">ATCC 29176</strain>
    </source>
</reference>
<proteinExistence type="inferred from homology"/>